<sequence length="319" mass="35110">MWKKLSLFMITALFVIVAAACGSSAEKEEKAGSEPKKETEEITVKHELDETKVKKNPEKVVVFDFGTLDTLDKLGVEVTGLPQQNIPAYLSKYEDEKYENVGSLKEPDFEKINELAPDLIIISARQAEMYDQFAEIAPTVYLGVDPADYMNSFKNNATTLGEIFGKEDEVKAELAKVEEDINKLKEQASKENKKALVVLANDGKVSAYGPGSRFGVIHDVFGVVPADKDIEVSTHGQSISFEYIVEKDPDYLFVIDRGAVVAEGGGSSAKQVIENDLVKNTKAYKNDNIVYLDPGYWYLSGGGLESVSGMVKEVQEGLK</sequence>
<dbReference type="CDD" id="cd01140">
    <property type="entry name" value="FatB"/>
    <property type="match status" value="1"/>
</dbReference>
<dbReference type="InterPro" id="IPR002491">
    <property type="entry name" value="ABC_transptr_periplasmic_BD"/>
</dbReference>
<dbReference type="AlphaFoldDB" id="A0A6I1FRK0"/>
<gene>
    <name evidence="10" type="ORF">F9802_09385</name>
</gene>
<keyword evidence="5" id="KW-0564">Palmitate</keyword>
<dbReference type="InterPro" id="IPR033870">
    <property type="entry name" value="FatB"/>
</dbReference>
<evidence type="ECO:0000256" key="1">
    <source>
        <dbReference type="ARBA" id="ARBA00004193"/>
    </source>
</evidence>
<dbReference type="Proteomes" id="UP000429595">
    <property type="component" value="Unassembled WGS sequence"/>
</dbReference>
<comment type="subcellular location">
    <subcellularLocation>
        <location evidence="1">Cell membrane</location>
        <topology evidence="1">Lipid-anchor</topology>
    </subcellularLocation>
</comment>
<dbReference type="SUPFAM" id="SSF53807">
    <property type="entry name" value="Helical backbone' metal receptor"/>
    <property type="match status" value="1"/>
</dbReference>
<evidence type="ECO:0000256" key="7">
    <source>
        <dbReference type="SAM" id="Coils"/>
    </source>
</evidence>
<keyword evidence="6" id="KW-0449">Lipoprotein</keyword>
<evidence type="ECO:0000313" key="11">
    <source>
        <dbReference type="Proteomes" id="UP000429595"/>
    </source>
</evidence>
<dbReference type="Pfam" id="PF01497">
    <property type="entry name" value="Peripla_BP_2"/>
    <property type="match status" value="1"/>
</dbReference>
<keyword evidence="7" id="KW-0175">Coiled coil</keyword>
<evidence type="ECO:0000256" key="3">
    <source>
        <dbReference type="ARBA" id="ARBA00022448"/>
    </source>
</evidence>
<organism evidence="10 11">
    <name type="scientific">Bacillus aerolatus</name>
    <dbReference type="NCBI Taxonomy" id="2653354"/>
    <lineage>
        <taxon>Bacteria</taxon>
        <taxon>Bacillati</taxon>
        <taxon>Bacillota</taxon>
        <taxon>Bacilli</taxon>
        <taxon>Bacillales</taxon>
        <taxon>Bacillaceae</taxon>
        <taxon>Bacillus</taxon>
    </lineage>
</organism>
<dbReference type="PANTHER" id="PTHR30532:SF28">
    <property type="entry name" value="PETROBACTIN-BINDING PROTEIN YCLQ"/>
    <property type="match status" value="1"/>
</dbReference>
<proteinExistence type="inferred from homology"/>
<keyword evidence="4 8" id="KW-0732">Signal</keyword>
<name>A0A6I1FRK0_9BACI</name>
<dbReference type="GO" id="GO:0030288">
    <property type="term" value="C:outer membrane-bounded periplasmic space"/>
    <property type="evidence" value="ECO:0007669"/>
    <property type="project" value="TreeGrafter"/>
</dbReference>
<feature type="chain" id="PRO_5039598161" evidence="8">
    <location>
        <begin position="20"/>
        <end position="319"/>
    </location>
</feature>
<dbReference type="GO" id="GO:1901678">
    <property type="term" value="P:iron coordination entity transport"/>
    <property type="evidence" value="ECO:0007669"/>
    <property type="project" value="UniProtKB-ARBA"/>
</dbReference>
<dbReference type="GO" id="GO:0005886">
    <property type="term" value="C:plasma membrane"/>
    <property type="evidence" value="ECO:0007669"/>
    <property type="project" value="UniProtKB-SubCell"/>
</dbReference>
<reference evidence="10 11" key="1">
    <citation type="submission" date="2019-10" db="EMBL/GenBank/DDBJ databases">
        <title>Bacillus aerolatum sp. nov., isolated from bioaerosol of sport playgrounds.</title>
        <authorList>
            <person name="Chen P."/>
            <person name="Zhang G."/>
        </authorList>
    </citation>
    <scope>NUCLEOTIDE SEQUENCE [LARGE SCALE GENOMIC DNA]</scope>
    <source>
        <strain evidence="10 11">CX253</strain>
    </source>
</reference>
<dbReference type="EMBL" id="WEIO01000004">
    <property type="protein sequence ID" value="KAB7707208.1"/>
    <property type="molecule type" value="Genomic_DNA"/>
</dbReference>
<evidence type="ECO:0000313" key="10">
    <source>
        <dbReference type="EMBL" id="KAB7707208.1"/>
    </source>
</evidence>
<evidence type="ECO:0000256" key="5">
    <source>
        <dbReference type="ARBA" id="ARBA00023139"/>
    </source>
</evidence>
<dbReference type="Gene3D" id="3.40.50.1980">
    <property type="entry name" value="Nitrogenase molybdenum iron protein domain"/>
    <property type="match status" value="2"/>
</dbReference>
<evidence type="ECO:0000256" key="4">
    <source>
        <dbReference type="ARBA" id="ARBA00022729"/>
    </source>
</evidence>
<dbReference type="RefSeq" id="WP_152151240.1">
    <property type="nucleotide sequence ID" value="NZ_WEIO01000004.1"/>
</dbReference>
<accession>A0A6I1FRK0</accession>
<dbReference type="PROSITE" id="PS51257">
    <property type="entry name" value="PROKAR_LIPOPROTEIN"/>
    <property type="match status" value="1"/>
</dbReference>
<comment type="similarity">
    <text evidence="2">Belongs to the bacterial solute-binding protein 8 family.</text>
</comment>
<evidence type="ECO:0000259" key="9">
    <source>
        <dbReference type="PROSITE" id="PS50983"/>
    </source>
</evidence>
<evidence type="ECO:0000256" key="8">
    <source>
        <dbReference type="SAM" id="SignalP"/>
    </source>
</evidence>
<feature type="coiled-coil region" evidence="7">
    <location>
        <begin position="167"/>
        <end position="194"/>
    </location>
</feature>
<keyword evidence="3" id="KW-0813">Transport</keyword>
<evidence type="ECO:0000256" key="6">
    <source>
        <dbReference type="ARBA" id="ARBA00023288"/>
    </source>
</evidence>
<dbReference type="PANTHER" id="PTHR30532">
    <property type="entry name" value="IRON III DICITRATE-BINDING PERIPLASMIC PROTEIN"/>
    <property type="match status" value="1"/>
</dbReference>
<keyword evidence="11" id="KW-1185">Reference proteome</keyword>
<comment type="caution">
    <text evidence="10">The sequence shown here is derived from an EMBL/GenBank/DDBJ whole genome shotgun (WGS) entry which is preliminary data.</text>
</comment>
<dbReference type="InterPro" id="IPR051313">
    <property type="entry name" value="Bact_iron-sidero_bind"/>
</dbReference>
<feature type="signal peptide" evidence="8">
    <location>
        <begin position="1"/>
        <end position="19"/>
    </location>
</feature>
<dbReference type="PROSITE" id="PS50983">
    <property type="entry name" value="FE_B12_PBP"/>
    <property type="match status" value="1"/>
</dbReference>
<protein>
    <submittedName>
        <fullName evidence="10">ABC transporter substrate-binding protein</fullName>
    </submittedName>
</protein>
<evidence type="ECO:0000256" key="2">
    <source>
        <dbReference type="ARBA" id="ARBA00008814"/>
    </source>
</evidence>
<feature type="domain" description="Fe/B12 periplasmic-binding" evidence="9">
    <location>
        <begin position="59"/>
        <end position="319"/>
    </location>
</feature>